<dbReference type="EMBL" id="QRZL01000001">
    <property type="protein sequence ID" value="RGV81399.1"/>
    <property type="molecule type" value="Genomic_DNA"/>
</dbReference>
<dbReference type="PANTHER" id="PTHR36565">
    <property type="entry name" value="UPF0332 PROTEIN TM_1000"/>
    <property type="match status" value="1"/>
</dbReference>
<comment type="caution">
    <text evidence="3">The sequence shown here is derived from an EMBL/GenBank/DDBJ whole genome shotgun (WGS) entry which is preliminary data.</text>
</comment>
<gene>
    <name evidence="3" type="ORF">DWW04_01540</name>
</gene>
<organism evidence="3 4">
    <name type="scientific">Phocaeicola dorei</name>
    <dbReference type="NCBI Taxonomy" id="357276"/>
    <lineage>
        <taxon>Bacteria</taxon>
        <taxon>Pseudomonadati</taxon>
        <taxon>Bacteroidota</taxon>
        <taxon>Bacteroidia</taxon>
        <taxon>Bacteroidales</taxon>
        <taxon>Bacteroidaceae</taxon>
        <taxon>Phocaeicola</taxon>
    </lineage>
</organism>
<evidence type="ECO:0000313" key="3">
    <source>
        <dbReference type="EMBL" id="RGV81399.1"/>
    </source>
</evidence>
<dbReference type="InterPro" id="IPR052226">
    <property type="entry name" value="UPF0332_toxin"/>
</dbReference>
<evidence type="ECO:0000256" key="1">
    <source>
        <dbReference type="ARBA" id="ARBA00038248"/>
    </source>
</evidence>
<reference evidence="3 4" key="1">
    <citation type="submission" date="2018-08" db="EMBL/GenBank/DDBJ databases">
        <title>A genome reference for cultivated species of the human gut microbiota.</title>
        <authorList>
            <person name="Zou Y."/>
            <person name="Xue W."/>
            <person name="Luo G."/>
        </authorList>
    </citation>
    <scope>NUCLEOTIDE SEQUENCE [LARGE SCALE GENOMIC DNA]</scope>
    <source>
        <strain evidence="3 4">AF14-1AC</strain>
    </source>
</reference>
<evidence type="ECO:0000313" key="4">
    <source>
        <dbReference type="Proteomes" id="UP000283678"/>
    </source>
</evidence>
<dbReference type="InterPro" id="IPR007842">
    <property type="entry name" value="HEPN_dom"/>
</dbReference>
<protein>
    <submittedName>
        <fullName evidence="3">HEPN domain-containing protein</fullName>
    </submittedName>
</protein>
<dbReference type="RefSeq" id="WP_087387906.1">
    <property type="nucleotide sequence ID" value="NZ_JABFHS010000022.1"/>
</dbReference>
<evidence type="ECO:0000259" key="2">
    <source>
        <dbReference type="Pfam" id="PF05168"/>
    </source>
</evidence>
<sequence length="134" mass="15362">MSLSIEEKKSIIAYRVQKADSVFIEASDNATMNHWNLVANRLYYAVFHMASALLIDKGFTSKTHSGVICLLGQEFATKGLLDKDEMRLVSRLQNMRHAGDYDDMFDWAEEDVKPLFNRTELLIKKMKSLLSLVE</sequence>
<dbReference type="Proteomes" id="UP000283678">
    <property type="component" value="Unassembled WGS sequence"/>
</dbReference>
<name>A0A1Y4PJJ4_9BACT</name>
<feature type="domain" description="HEPN" evidence="2">
    <location>
        <begin position="15"/>
        <end position="128"/>
    </location>
</feature>
<dbReference type="Pfam" id="PF05168">
    <property type="entry name" value="HEPN"/>
    <property type="match status" value="1"/>
</dbReference>
<dbReference type="Gene3D" id="1.20.120.330">
    <property type="entry name" value="Nucleotidyltransferases domain 2"/>
    <property type="match status" value="1"/>
</dbReference>
<comment type="similarity">
    <text evidence="1">Belongs to the UPF0332 family.</text>
</comment>
<dbReference type="PANTHER" id="PTHR36565:SF1">
    <property type="entry name" value="UPF0332 PROTEIN TM_1000"/>
    <property type="match status" value="1"/>
</dbReference>
<dbReference type="AlphaFoldDB" id="A0A1Y4PJJ4"/>
<proteinExistence type="inferred from homology"/>
<accession>A0A1Y4PJJ4</accession>